<comment type="subcellular location">
    <subcellularLocation>
        <location evidence="2">Cell membrane</location>
        <topology evidence="2">Multi-pass membrane protein</topology>
    </subcellularLocation>
</comment>
<organism evidence="4 5">
    <name type="scientific">Virgibacillus natechei</name>
    <dbReference type="NCBI Taxonomy" id="1216297"/>
    <lineage>
        <taxon>Bacteria</taxon>
        <taxon>Bacillati</taxon>
        <taxon>Bacillota</taxon>
        <taxon>Bacilli</taxon>
        <taxon>Bacillales</taxon>
        <taxon>Bacillaceae</taxon>
        <taxon>Virgibacillus</taxon>
    </lineage>
</organism>
<evidence type="ECO:0000256" key="1">
    <source>
        <dbReference type="ARBA" id="ARBA00010692"/>
    </source>
</evidence>
<feature type="transmembrane region" description="Helical" evidence="3">
    <location>
        <begin position="156"/>
        <end position="182"/>
    </location>
</feature>
<dbReference type="PANTHER" id="PTHR34295">
    <property type="entry name" value="BIOTIN TRANSPORTER BIOY"/>
    <property type="match status" value="1"/>
</dbReference>
<keyword evidence="2" id="KW-0813">Transport</keyword>
<feature type="transmembrane region" description="Helical" evidence="3">
    <location>
        <begin position="89"/>
        <end position="108"/>
    </location>
</feature>
<dbReference type="InterPro" id="IPR003784">
    <property type="entry name" value="BioY"/>
</dbReference>
<evidence type="ECO:0000256" key="2">
    <source>
        <dbReference type="PIRNR" id="PIRNR016661"/>
    </source>
</evidence>
<dbReference type="Gene3D" id="1.10.1760.20">
    <property type="match status" value="1"/>
</dbReference>
<feature type="transmembrane region" description="Helical" evidence="3">
    <location>
        <begin position="64"/>
        <end position="83"/>
    </location>
</feature>
<evidence type="ECO:0000256" key="3">
    <source>
        <dbReference type="SAM" id="Phobius"/>
    </source>
</evidence>
<dbReference type="EMBL" id="JAGGKX010000006">
    <property type="protein sequence ID" value="MBP1969536.1"/>
    <property type="molecule type" value="Genomic_DNA"/>
</dbReference>
<feature type="transmembrane region" description="Helical" evidence="3">
    <location>
        <begin position="7"/>
        <end position="29"/>
    </location>
</feature>
<keyword evidence="5" id="KW-1185">Reference proteome</keyword>
<name>A0ABS4IGF8_9BACI</name>
<comment type="caution">
    <text evidence="4">The sequence shown here is derived from an EMBL/GenBank/DDBJ whole genome shotgun (WGS) entry which is preliminary data.</text>
</comment>
<dbReference type="PIRSF" id="PIRSF016661">
    <property type="entry name" value="BioY"/>
    <property type="match status" value="1"/>
</dbReference>
<keyword evidence="3" id="KW-0812">Transmembrane</keyword>
<sequence>MINLRPIDLTFGAVFVCLMAIGANISIWFPFLTIPIGGASVPLSLQTFFALLAGLILGKKLGAITMITYMLIGIAGLPVFAGLKAGPMVLISPTGGFIISYIFVTFFVGLIAERSKNNSIYVYVTACIIGLVFNYGIGISYMWLAMNTWLELNISYAFAWVGMFPFLIKDTALACLSASFMVNIAKRIPARWLEAGI</sequence>
<dbReference type="Proteomes" id="UP001519345">
    <property type="component" value="Unassembled WGS sequence"/>
</dbReference>
<feature type="transmembrane region" description="Helical" evidence="3">
    <location>
        <begin position="120"/>
        <end position="144"/>
    </location>
</feature>
<evidence type="ECO:0000313" key="5">
    <source>
        <dbReference type="Proteomes" id="UP001519345"/>
    </source>
</evidence>
<dbReference type="RefSeq" id="WP_209462716.1">
    <property type="nucleotide sequence ID" value="NZ_CP110224.1"/>
</dbReference>
<dbReference type="Pfam" id="PF02632">
    <property type="entry name" value="BioY"/>
    <property type="match status" value="1"/>
</dbReference>
<accession>A0ABS4IGF8</accession>
<keyword evidence="2 3" id="KW-0472">Membrane</keyword>
<proteinExistence type="inferred from homology"/>
<gene>
    <name evidence="4" type="ORF">J2Z83_001640</name>
</gene>
<evidence type="ECO:0000313" key="4">
    <source>
        <dbReference type="EMBL" id="MBP1969536.1"/>
    </source>
</evidence>
<feature type="transmembrane region" description="Helical" evidence="3">
    <location>
        <begin position="35"/>
        <end position="57"/>
    </location>
</feature>
<keyword evidence="2" id="KW-1003">Cell membrane</keyword>
<comment type="similarity">
    <text evidence="1 2">Belongs to the BioY family.</text>
</comment>
<protein>
    <recommendedName>
        <fullName evidence="2">Biotin transporter</fullName>
    </recommendedName>
</protein>
<keyword evidence="3" id="KW-1133">Transmembrane helix</keyword>
<dbReference type="PANTHER" id="PTHR34295:SF1">
    <property type="entry name" value="BIOTIN TRANSPORTER BIOY"/>
    <property type="match status" value="1"/>
</dbReference>
<reference evidence="4 5" key="1">
    <citation type="submission" date="2021-03" db="EMBL/GenBank/DDBJ databases">
        <title>Genomic Encyclopedia of Type Strains, Phase IV (KMG-IV): sequencing the most valuable type-strain genomes for metagenomic binning, comparative biology and taxonomic classification.</title>
        <authorList>
            <person name="Goeker M."/>
        </authorList>
    </citation>
    <scope>NUCLEOTIDE SEQUENCE [LARGE SCALE GENOMIC DNA]</scope>
    <source>
        <strain evidence="4 5">DSM 25609</strain>
    </source>
</reference>